<comment type="caution">
    <text evidence="4">The sequence shown here is derived from an EMBL/GenBank/DDBJ whole genome shotgun (WGS) entry which is preliminary data.</text>
</comment>
<dbReference type="EMBL" id="BALG01000185">
    <property type="protein sequence ID" value="GAC43151.1"/>
    <property type="molecule type" value="Genomic_DNA"/>
</dbReference>
<organism evidence="4 5">
    <name type="scientific">Paenibacillus popilliae ATCC 14706</name>
    <dbReference type="NCBI Taxonomy" id="1212764"/>
    <lineage>
        <taxon>Bacteria</taxon>
        <taxon>Bacillati</taxon>
        <taxon>Bacillota</taxon>
        <taxon>Bacilli</taxon>
        <taxon>Bacillales</taxon>
        <taxon>Paenibacillaceae</taxon>
        <taxon>Paenibacillus</taxon>
    </lineage>
</organism>
<evidence type="ECO:0000256" key="1">
    <source>
        <dbReference type="ARBA" id="ARBA00022500"/>
    </source>
</evidence>
<name>M9LQI9_PAEPP</name>
<feature type="domain" description="CheC-like protein" evidence="3">
    <location>
        <begin position="12"/>
        <end position="44"/>
    </location>
</feature>
<feature type="domain" description="CheC-like protein" evidence="3">
    <location>
        <begin position="109"/>
        <end position="144"/>
    </location>
</feature>
<keyword evidence="2" id="KW-0378">Hydrolase</keyword>
<sequence length="207" mass="22349">MHLYERLGTFKMDVLKEVGNIGAGNAATALSRLLNRTIDMKVPQARLMPFDCIADEVGGPDQVVITIYFRVEGDSPGHLFFMFAPEAAKVLLSYLATVPLEEGEGFSDLELSALAEIGNILAGSYLSSLADFTRMTMSPTVPQVAIDMAGAVLNYGILQYGEMGDSALLIDTKFLEGCDEVQGTFFLIPDPDSFSKIFAALGVPLHD</sequence>
<reference evidence="4 5" key="1">
    <citation type="submission" date="2012-10" db="EMBL/GenBank/DDBJ databases">
        <title>Draft Genome Sequence of Paenibacillus popilliae ATCC 14706T.</title>
        <authorList>
            <person name="Iiyama K."/>
            <person name="Mori K."/>
            <person name="Mon H."/>
            <person name="Chieda Y."/>
            <person name="Lee J.M."/>
            <person name="Kusakabe T."/>
            <person name="Tashiro K."/>
            <person name="Asano S."/>
            <person name="Yasunaga-Aoki C."/>
            <person name="Shimizu S."/>
        </authorList>
    </citation>
    <scope>NUCLEOTIDE SEQUENCE [LARGE SCALE GENOMIC DNA]</scope>
    <source>
        <strain evidence="4 5">ATCC 14706</strain>
    </source>
</reference>
<dbReference type="InterPro" id="IPR007597">
    <property type="entry name" value="CheC"/>
</dbReference>
<dbReference type="CDD" id="cd17909">
    <property type="entry name" value="CheC_ClassI"/>
    <property type="match status" value="1"/>
</dbReference>
<dbReference type="GO" id="GO:0016787">
    <property type="term" value="F:hydrolase activity"/>
    <property type="evidence" value="ECO:0007669"/>
    <property type="project" value="UniProtKB-KW"/>
</dbReference>
<protein>
    <submittedName>
        <fullName evidence="4">Chemotaxis protein</fullName>
    </submittedName>
</protein>
<dbReference type="InterPro" id="IPR050992">
    <property type="entry name" value="CheZ_family_phosphatases"/>
</dbReference>
<gene>
    <name evidence="4" type="ORF">PPOP_2518</name>
</gene>
<dbReference type="AlphaFoldDB" id="M9LQI9"/>
<dbReference type="Pfam" id="PF04509">
    <property type="entry name" value="CheC"/>
    <property type="match status" value="2"/>
</dbReference>
<dbReference type="GO" id="GO:0006935">
    <property type="term" value="P:chemotaxis"/>
    <property type="evidence" value="ECO:0007669"/>
    <property type="project" value="UniProtKB-KW"/>
</dbReference>
<accession>M9LQI9</accession>
<evidence type="ECO:0000313" key="5">
    <source>
        <dbReference type="Proteomes" id="UP000029453"/>
    </source>
</evidence>
<dbReference type="Proteomes" id="UP000029453">
    <property type="component" value="Unassembled WGS sequence"/>
</dbReference>
<dbReference type="InterPro" id="IPR028976">
    <property type="entry name" value="CheC-like_sf"/>
</dbReference>
<dbReference type="PANTHER" id="PTHR43693">
    <property type="entry name" value="PROTEIN PHOSPHATASE CHEZ"/>
    <property type="match status" value="1"/>
</dbReference>
<evidence type="ECO:0000256" key="2">
    <source>
        <dbReference type="ARBA" id="ARBA00022801"/>
    </source>
</evidence>
<dbReference type="SUPFAM" id="SSF103039">
    <property type="entry name" value="CheC-like"/>
    <property type="match status" value="1"/>
</dbReference>
<proteinExistence type="predicted"/>
<dbReference type="PANTHER" id="PTHR43693:SF1">
    <property type="entry name" value="PROTEIN PHOSPHATASE CHEZ"/>
    <property type="match status" value="1"/>
</dbReference>
<evidence type="ECO:0000313" key="4">
    <source>
        <dbReference type="EMBL" id="GAC43151.1"/>
    </source>
</evidence>
<dbReference type="Gene3D" id="3.40.1550.10">
    <property type="entry name" value="CheC-like"/>
    <property type="match status" value="1"/>
</dbReference>
<keyword evidence="5" id="KW-1185">Reference proteome</keyword>
<evidence type="ECO:0000259" key="3">
    <source>
        <dbReference type="Pfam" id="PF04509"/>
    </source>
</evidence>
<keyword evidence="1" id="KW-0145">Chemotaxis</keyword>